<evidence type="ECO:0000256" key="9">
    <source>
        <dbReference type="SAM" id="Phobius"/>
    </source>
</evidence>
<keyword evidence="9" id="KW-0472">Membrane</keyword>
<evidence type="ECO:0000259" key="11">
    <source>
        <dbReference type="Pfam" id="PF22366"/>
    </source>
</evidence>
<dbReference type="InterPro" id="IPR054585">
    <property type="entry name" value="NDH2-like_C"/>
</dbReference>
<evidence type="ECO:0000256" key="7">
    <source>
        <dbReference type="ARBA" id="ARBA00023027"/>
    </source>
</evidence>
<comment type="catalytic activity">
    <reaction evidence="8">
        <text>a quinone + NADH + H(+) = a quinol + NAD(+)</text>
        <dbReference type="Rhea" id="RHEA:46160"/>
        <dbReference type="ChEBI" id="CHEBI:15378"/>
        <dbReference type="ChEBI" id="CHEBI:24646"/>
        <dbReference type="ChEBI" id="CHEBI:57540"/>
        <dbReference type="ChEBI" id="CHEBI:57945"/>
        <dbReference type="ChEBI" id="CHEBI:132124"/>
        <dbReference type="EC" id="1.6.5.9"/>
    </reaction>
</comment>
<protein>
    <recommendedName>
        <fullName evidence="2">NADH:ubiquinone reductase (non-electrogenic)</fullName>
        <ecNumber evidence="2">1.6.5.9</ecNumber>
    </recommendedName>
</protein>
<reference evidence="12 13" key="1">
    <citation type="journal article" date="2011" name="Stand. Genomic Sci.">
        <title>Complete genome sequence of the gliding, heparinolytic Pedobacter saltans type strain (113).</title>
        <authorList>
            <person name="Liolios K."/>
            <person name="Sikorski J."/>
            <person name="Lu M."/>
            <person name="Nolan M."/>
            <person name="Lapidus A."/>
            <person name="Lucas S."/>
            <person name="Hammon N."/>
            <person name="Deshpande S."/>
            <person name="Cheng J.F."/>
            <person name="Tapia R."/>
            <person name="Han C."/>
            <person name="Goodwin L."/>
            <person name="Pitluck S."/>
            <person name="Huntemann M."/>
            <person name="Ivanova N."/>
            <person name="Pagani I."/>
            <person name="Mavromatis K."/>
            <person name="Ovchinikova G."/>
            <person name="Pati A."/>
            <person name="Chen A."/>
            <person name="Palaniappan K."/>
            <person name="Land M."/>
            <person name="Hauser L."/>
            <person name="Brambilla E.M."/>
            <person name="Kotsyurbenko O."/>
            <person name="Rohde M."/>
            <person name="Tindall B.J."/>
            <person name="Abt B."/>
            <person name="Goker M."/>
            <person name="Detter J.C."/>
            <person name="Woyke T."/>
            <person name="Bristow J."/>
            <person name="Eisen J.A."/>
            <person name="Markowitz V."/>
            <person name="Hugenholtz P."/>
            <person name="Klenk H.P."/>
            <person name="Kyrpides N.C."/>
        </authorList>
    </citation>
    <scope>NUCLEOTIDE SEQUENCE [LARGE SCALE GENOMIC DNA]</scope>
    <source>
        <strain evidence="13">ATCC 51119 / DSM 12145 / JCM 21818 / LMG 10337 / NBRC 100064 / NCIMB 13643</strain>
    </source>
</reference>
<evidence type="ECO:0000256" key="4">
    <source>
        <dbReference type="ARBA" id="ARBA00022827"/>
    </source>
</evidence>
<dbReference type="SUPFAM" id="SSF51905">
    <property type="entry name" value="FAD/NAD(P)-binding domain"/>
    <property type="match status" value="2"/>
</dbReference>
<proteinExistence type="inferred from homology"/>
<keyword evidence="5" id="KW-0809">Transit peptide</keyword>
<dbReference type="EMBL" id="CP002545">
    <property type="protein sequence ID" value="ADY54224.1"/>
    <property type="molecule type" value="Genomic_DNA"/>
</dbReference>
<evidence type="ECO:0000259" key="10">
    <source>
        <dbReference type="Pfam" id="PF07992"/>
    </source>
</evidence>
<dbReference type="EC" id="1.6.5.9" evidence="2"/>
<organism evidence="12 13">
    <name type="scientific">Pseudopedobacter saltans (strain ATCC 51119 / DSM 12145 / JCM 21818 / CCUG 39354 / LMG 10337 / NBRC 100064 / NCIMB 13643)</name>
    <name type="common">Pedobacter saltans</name>
    <dbReference type="NCBI Taxonomy" id="762903"/>
    <lineage>
        <taxon>Bacteria</taxon>
        <taxon>Pseudomonadati</taxon>
        <taxon>Bacteroidota</taxon>
        <taxon>Sphingobacteriia</taxon>
        <taxon>Sphingobacteriales</taxon>
        <taxon>Sphingobacteriaceae</taxon>
        <taxon>Pseudopedobacter</taxon>
    </lineage>
</organism>
<dbReference type="Gene3D" id="3.50.50.100">
    <property type="match status" value="1"/>
</dbReference>
<dbReference type="PRINTS" id="PR00411">
    <property type="entry name" value="PNDRDTASEI"/>
</dbReference>
<dbReference type="OrthoDB" id="9781621at2"/>
<dbReference type="InterPro" id="IPR045024">
    <property type="entry name" value="NDH-2"/>
</dbReference>
<dbReference type="InterPro" id="IPR036188">
    <property type="entry name" value="FAD/NAD-bd_sf"/>
</dbReference>
<gene>
    <name evidence="12" type="ordered locus">Pedsa_3695</name>
</gene>
<keyword evidence="3" id="KW-0285">Flavoprotein</keyword>
<sequence>MSNSPKKIIIVGGGFAGINLVRKLAKSNLFDITLVDKNNYNFFPPLIYQVATGFLENSNISYPFRKLFRDKNVRFRMGAVLRVIPEDKTLILDTGKLSYDYLVFATGTETNYFGLENVKNNAIPMKTLDDALLMRNILLERLEKATIAEDQEEKTRLMTVVIAGGGPTGVEISGMLAELRKSTVRREYPELVGTRFELYLVNGGGELLSPMSVKSQTYTLESLEKLGVNILLNTRVTDFKDSKVYLGNGDTIEAETLIWASGVKAISFEGLPANIYGSGNRMIVDSFNKVRGMEDIYALGDTCVVTEDPEYPGGHPQLAQVAIQQGKNLAANFMRILKQEPLLPFKYDDKGSMAIIGKNKAVADIPFKNIHFQGFIAWLAWLFIHLMSLLNYRNRMKTLYNWSIAYFTKDNSLRMIIRPGRNSNKG</sequence>
<evidence type="ECO:0000256" key="6">
    <source>
        <dbReference type="ARBA" id="ARBA00023002"/>
    </source>
</evidence>
<evidence type="ECO:0000256" key="3">
    <source>
        <dbReference type="ARBA" id="ARBA00022630"/>
    </source>
</evidence>
<dbReference type="Pfam" id="PF22366">
    <property type="entry name" value="NDH2_C"/>
    <property type="match status" value="1"/>
</dbReference>
<keyword evidence="9" id="KW-1133">Transmembrane helix</keyword>
<name>F0S5Q0_PSESL</name>
<dbReference type="RefSeq" id="WP_013634707.1">
    <property type="nucleotide sequence ID" value="NC_015177.1"/>
</dbReference>
<dbReference type="PANTHER" id="PTHR43706:SF47">
    <property type="entry name" value="EXTERNAL NADH-UBIQUINONE OXIDOREDUCTASE 1, MITOCHONDRIAL-RELATED"/>
    <property type="match status" value="1"/>
</dbReference>
<evidence type="ECO:0000256" key="5">
    <source>
        <dbReference type="ARBA" id="ARBA00022946"/>
    </source>
</evidence>
<dbReference type="STRING" id="762903.Pedsa_3695"/>
<dbReference type="GO" id="GO:0050136">
    <property type="term" value="F:NADH dehydrogenase (quinone) (non-electrogenic) activity"/>
    <property type="evidence" value="ECO:0007669"/>
    <property type="project" value="UniProtKB-EC"/>
</dbReference>
<dbReference type="Proteomes" id="UP000000310">
    <property type="component" value="Chromosome"/>
</dbReference>
<evidence type="ECO:0000256" key="1">
    <source>
        <dbReference type="ARBA" id="ARBA00005272"/>
    </source>
</evidence>
<dbReference type="PRINTS" id="PR00368">
    <property type="entry name" value="FADPNR"/>
</dbReference>
<reference evidence="13" key="2">
    <citation type="submission" date="2011-02" db="EMBL/GenBank/DDBJ databases">
        <title>The complete genome of Pedobacter saltans DSM 12145.</title>
        <authorList>
            <consortium name="US DOE Joint Genome Institute (JGI-PGF)"/>
            <person name="Lucas S."/>
            <person name="Copeland A."/>
            <person name="Lapidus A."/>
            <person name="Bruce D."/>
            <person name="Goodwin L."/>
            <person name="Pitluck S."/>
            <person name="Kyrpides N."/>
            <person name="Mavromatis K."/>
            <person name="Pagani I."/>
            <person name="Ivanova N."/>
            <person name="Ovchinnikova G."/>
            <person name="Lu M."/>
            <person name="Detter J.C."/>
            <person name="Han C."/>
            <person name="Land M."/>
            <person name="Hauser L."/>
            <person name="Markowitz V."/>
            <person name="Cheng J.-F."/>
            <person name="Hugenholtz P."/>
            <person name="Woyke T."/>
            <person name="Wu D."/>
            <person name="Tindall B."/>
            <person name="Pomrenke H.G."/>
            <person name="Brambilla E."/>
            <person name="Klenk H.-P."/>
            <person name="Eisen J.A."/>
        </authorList>
    </citation>
    <scope>NUCLEOTIDE SEQUENCE [LARGE SCALE GENOMIC DNA]</scope>
    <source>
        <strain evidence="13">ATCC 51119 / DSM 12145 / JCM 21818 / LMG 10337 / NBRC 100064 / NCIMB 13643</strain>
    </source>
</reference>
<feature type="transmembrane region" description="Helical" evidence="9">
    <location>
        <begin position="375"/>
        <end position="392"/>
    </location>
</feature>
<keyword evidence="13" id="KW-1185">Reference proteome</keyword>
<dbReference type="HOGENOM" id="CLU_021377_7_1_10"/>
<dbReference type="PANTHER" id="PTHR43706">
    <property type="entry name" value="NADH DEHYDROGENASE"/>
    <property type="match status" value="1"/>
</dbReference>
<keyword evidence="9" id="KW-0812">Transmembrane</keyword>
<feature type="domain" description="FAD/NAD(P)-binding" evidence="10">
    <location>
        <begin position="7"/>
        <end position="326"/>
    </location>
</feature>
<keyword evidence="7" id="KW-0520">NAD</keyword>
<dbReference type="AlphaFoldDB" id="F0S5Q0"/>
<dbReference type="InterPro" id="IPR023753">
    <property type="entry name" value="FAD/NAD-binding_dom"/>
</dbReference>
<dbReference type="eggNOG" id="COG1252">
    <property type="taxonomic scope" value="Bacteria"/>
</dbReference>
<dbReference type="Pfam" id="PF07992">
    <property type="entry name" value="Pyr_redox_2"/>
    <property type="match status" value="1"/>
</dbReference>
<feature type="domain" description="External alternative NADH-ubiquinone oxidoreductase-like C-terminal" evidence="11">
    <location>
        <begin position="350"/>
        <end position="407"/>
    </location>
</feature>
<keyword evidence="4" id="KW-0274">FAD</keyword>
<comment type="similarity">
    <text evidence="1">Belongs to the NADH dehydrogenase family.</text>
</comment>
<evidence type="ECO:0000313" key="13">
    <source>
        <dbReference type="Proteomes" id="UP000000310"/>
    </source>
</evidence>
<evidence type="ECO:0000313" key="12">
    <source>
        <dbReference type="EMBL" id="ADY54224.1"/>
    </source>
</evidence>
<evidence type="ECO:0000256" key="2">
    <source>
        <dbReference type="ARBA" id="ARBA00012637"/>
    </source>
</evidence>
<evidence type="ECO:0000256" key="8">
    <source>
        <dbReference type="ARBA" id="ARBA00047599"/>
    </source>
</evidence>
<keyword evidence="6" id="KW-0560">Oxidoreductase</keyword>
<accession>F0S5Q0</accession>
<dbReference type="KEGG" id="psn:Pedsa_3695"/>